<reference evidence="1" key="2">
    <citation type="submission" date="2021-04" db="EMBL/GenBank/DDBJ databases">
        <authorList>
            <person name="Zhang T."/>
            <person name="Zhang Y."/>
            <person name="Lu D."/>
            <person name="Zuo D."/>
            <person name="Du Z."/>
        </authorList>
    </citation>
    <scope>NUCLEOTIDE SEQUENCE</scope>
    <source>
        <strain evidence="1">JR1</strain>
    </source>
</reference>
<comment type="caution">
    <text evidence="1">The sequence shown here is derived from an EMBL/GenBank/DDBJ whole genome shotgun (WGS) entry which is preliminary data.</text>
</comment>
<name>A0A941IVX9_9BACT</name>
<reference evidence="1" key="1">
    <citation type="journal article" date="2018" name="Int. J. Syst. Evol. Microbiol.">
        <title>Carboxylicivirga sediminis sp. nov., isolated from coastal sediment.</title>
        <authorList>
            <person name="Wang F.Q."/>
            <person name="Ren L.H."/>
            <person name="Zou R.J."/>
            <person name="Sun Y.Z."/>
            <person name="Liu X.J."/>
            <person name="Jiang F."/>
            <person name="Liu L.J."/>
        </authorList>
    </citation>
    <scope>NUCLEOTIDE SEQUENCE</scope>
    <source>
        <strain evidence="1">JR1</strain>
    </source>
</reference>
<evidence type="ECO:0000313" key="2">
    <source>
        <dbReference type="Proteomes" id="UP000679220"/>
    </source>
</evidence>
<dbReference type="EMBL" id="JAGTAR010000009">
    <property type="protein sequence ID" value="MBR8535411.1"/>
    <property type="molecule type" value="Genomic_DNA"/>
</dbReference>
<dbReference type="Proteomes" id="UP000679220">
    <property type="component" value="Unassembled WGS sequence"/>
</dbReference>
<organism evidence="1 2">
    <name type="scientific">Carboxylicivirga sediminis</name>
    <dbReference type="NCBI Taxonomy" id="2006564"/>
    <lineage>
        <taxon>Bacteria</taxon>
        <taxon>Pseudomonadati</taxon>
        <taxon>Bacteroidota</taxon>
        <taxon>Bacteroidia</taxon>
        <taxon>Marinilabiliales</taxon>
        <taxon>Marinilabiliaceae</taxon>
        <taxon>Carboxylicivirga</taxon>
    </lineage>
</organism>
<proteinExistence type="predicted"/>
<dbReference type="RefSeq" id="WP_212189317.1">
    <property type="nucleotide sequence ID" value="NZ_JAGTAR010000009.1"/>
</dbReference>
<dbReference type="AlphaFoldDB" id="A0A941IVX9"/>
<gene>
    <name evidence="1" type="ORF">KDU71_07550</name>
</gene>
<evidence type="ECO:0000313" key="1">
    <source>
        <dbReference type="EMBL" id="MBR8535411.1"/>
    </source>
</evidence>
<sequence>MKTIEFTVYTPQELPPKSGFYDGTTSSPVFAKCLTIQGKERNATAVYDYSHNKWRFFGAGIKEIIEWYETT</sequence>
<protein>
    <submittedName>
        <fullName evidence="1">Uncharacterized protein</fullName>
    </submittedName>
</protein>
<keyword evidence="2" id="KW-1185">Reference proteome</keyword>
<accession>A0A941IVX9</accession>